<reference evidence="1" key="1">
    <citation type="journal article" date="2015" name="Nature">
        <title>Complex archaea that bridge the gap between prokaryotes and eukaryotes.</title>
        <authorList>
            <person name="Spang A."/>
            <person name="Saw J.H."/>
            <person name="Jorgensen S.L."/>
            <person name="Zaremba-Niedzwiedzka K."/>
            <person name="Martijn J."/>
            <person name="Lind A.E."/>
            <person name="van Eijk R."/>
            <person name="Schleper C."/>
            <person name="Guy L."/>
            <person name="Ettema T.J."/>
        </authorList>
    </citation>
    <scope>NUCLEOTIDE SEQUENCE</scope>
</reference>
<evidence type="ECO:0000313" key="1">
    <source>
        <dbReference type="EMBL" id="KKL13711.1"/>
    </source>
</evidence>
<protein>
    <submittedName>
        <fullName evidence="1">Uncharacterized protein</fullName>
    </submittedName>
</protein>
<name>A0A0F9D7H7_9ZZZZ</name>
<gene>
    <name evidence="1" type="ORF">LCGC14_2523030</name>
</gene>
<accession>A0A0F9D7H7</accession>
<dbReference type="AlphaFoldDB" id="A0A0F9D7H7"/>
<dbReference type="EMBL" id="LAZR01040751">
    <property type="protein sequence ID" value="KKL13711.1"/>
    <property type="molecule type" value="Genomic_DNA"/>
</dbReference>
<organism evidence="1">
    <name type="scientific">marine sediment metagenome</name>
    <dbReference type="NCBI Taxonomy" id="412755"/>
    <lineage>
        <taxon>unclassified sequences</taxon>
        <taxon>metagenomes</taxon>
        <taxon>ecological metagenomes</taxon>
    </lineage>
</organism>
<proteinExistence type="predicted"/>
<sequence length="81" mass="9310">MKDKPAQEPYLEAIKESLENCDEFWQFVSRYVEDETSKYLLVASDYEYNQGRLHGMSAFLSALCGIVGKTIEGTVRIDPRE</sequence>
<comment type="caution">
    <text evidence="1">The sequence shown here is derived from an EMBL/GenBank/DDBJ whole genome shotgun (WGS) entry which is preliminary data.</text>
</comment>